<dbReference type="InterPro" id="IPR036162">
    <property type="entry name" value="Resolvase-like_N_sf"/>
</dbReference>
<gene>
    <name evidence="4" type="ORF">A0U92_01115</name>
</gene>
<evidence type="ECO:0000259" key="3">
    <source>
        <dbReference type="PROSITE" id="PS51736"/>
    </source>
</evidence>
<dbReference type="InterPro" id="IPR011109">
    <property type="entry name" value="DNA_bind_recombinase_dom"/>
</dbReference>
<dbReference type="InterPro" id="IPR050639">
    <property type="entry name" value="SSR_resolvase"/>
</dbReference>
<dbReference type="Pfam" id="PF00239">
    <property type="entry name" value="Resolvase"/>
    <property type="match status" value="1"/>
</dbReference>
<evidence type="ECO:0000256" key="2">
    <source>
        <dbReference type="ARBA" id="ARBA00023172"/>
    </source>
</evidence>
<sequence>MNRFIGYYRVSTEKQGKSGLGLQSQQDAVSNFVTHRNGTLLQEFREVESGGKNDRPELFKAMEACRLYGATLLIAKLDRLSRDAVFLLQLQRGDVPFIACDMPDANVMTVGIMALLAQQEREMISQRTKDALAVLKAGGKKLGGWRDKCHHFGADDVQKAITVRQSRLSAYRSRVLPVVRDLRNSGMTYSQICERLKELGIRTYHKKENWSPVTVRNLLVNG</sequence>
<keyword evidence="1" id="KW-0238">DNA-binding</keyword>
<evidence type="ECO:0000313" key="5">
    <source>
        <dbReference type="Proteomes" id="UP000188937"/>
    </source>
</evidence>
<dbReference type="KEGG" id="aace:A0U92_01115"/>
<dbReference type="GO" id="GO:0003677">
    <property type="term" value="F:DNA binding"/>
    <property type="evidence" value="ECO:0007669"/>
    <property type="project" value="UniProtKB-KW"/>
</dbReference>
<protein>
    <recommendedName>
        <fullName evidence="3">Resolvase/invertase-type recombinase catalytic domain-containing protein</fullName>
    </recommendedName>
</protein>
<dbReference type="PROSITE" id="PS51736">
    <property type="entry name" value="RECOMBINASES_3"/>
    <property type="match status" value="1"/>
</dbReference>
<accession>A0A1U9KCW2</accession>
<dbReference type="CDD" id="cd00338">
    <property type="entry name" value="Ser_Recombinase"/>
    <property type="match status" value="1"/>
</dbReference>
<reference evidence="4 5" key="1">
    <citation type="submission" date="2016-03" db="EMBL/GenBank/DDBJ databases">
        <title>Acetic acid bacteria sequencing.</title>
        <authorList>
            <person name="Brandt J."/>
            <person name="Jakob F."/>
            <person name="Vogel R.F."/>
        </authorList>
    </citation>
    <scope>NUCLEOTIDE SEQUENCE [LARGE SCALE GENOMIC DNA]</scope>
    <source>
        <strain evidence="4 5">TMW2.1153</strain>
    </source>
</reference>
<proteinExistence type="predicted"/>
<keyword evidence="5" id="KW-1185">Reference proteome</keyword>
<dbReference type="Gene3D" id="3.40.50.1390">
    <property type="entry name" value="Resolvase, N-terminal catalytic domain"/>
    <property type="match status" value="1"/>
</dbReference>
<dbReference type="RefSeq" id="WP_077811625.1">
    <property type="nucleotide sequence ID" value="NZ_CP014692.1"/>
</dbReference>
<feature type="domain" description="Resolvase/invertase-type recombinase catalytic" evidence="3">
    <location>
        <begin position="3"/>
        <end position="139"/>
    </location>
</feature>
<dbReference type="Pfam" id="PF07508">
    <property type="entry name" value="Recombinase"/>
    <property type="match status" value="1"/>
</dbReference>
<name>A0A1U9KCW2_ACEAC</name>
<evidence type="ECO:0000256" key="1">
    <source>
        <dbReference type="ARBA" id="ARBA00023125"/>
    </source>
</evidence>
<dbReference type="PANTHER" id="PTHR30461:SF2">
    <property type="entry name" value="SERINE RECOMBINASE PINE-RELATED"/>
    <property type="match status" value="1"/>
</dbReference>
<dbReference type="GO" id="GO:0000150">
    <property type="term" value="F:DNA strand exchange activity"/>
    <property type="evidence" value="ECO:0007669"/>
    <property type="project" value="InterPro"/>
</dbReference>
<dbReference type="SUPFAM" id="SSF53041">
    <property type="entry name" value="Resolvase-like"/>
    <property type="match status" value="1"/>
</dbReference>
<dbReference type="OrthoDB" id="2290206at2"/>
<dbReference type="SMART" id="SM00857">
    <property type="entry name" value="Resolvase"/>
    <property type="match status" value="1"/>
</dbReference>
<dbReference type="EMBL" id="CP014692">
    <property type="protein sequence ID" value="AQS83598.1"/>
    <property type="molecule type" value="Genomic_DNA"/>
</dbReference>
<dbReference type="Proteomes" id="UP000188937">
    <property type="component" value="Chromosome"/>
</dbReference>
<evidence type="ECO:0000313" key="4">
    <source>
        <dbReference type="EMBL" id="AQS83598.1"/>
    </source>
</evidence>
<keyword evidence="2" id="KW-0233">DNA recombination</keyword>
<organism evidence="4 5">
    <name type="scientific">Acetobacter aceti</name>
    <dbReference type="NCBI Taxonomy" id="435"/>
    <lineage>
        <taxon>Bacteria</taxon>
        <taxon>Pseudomonadati</taxon>
        <taxon>Pseudomonadota</taxon>
        <taxon>Alphaproteobacteria</taxon>
        <taxon>Acetobacterales</taxon>
        <taxon>Acetobacteraceae</taxon>
        <taxon>Acetobacter</taxon>
        <taxon>Acetobacter subgen. Acetobacter</taxon>
    </lineage>
</organism>
<dbReference type="InterPro" id="IPR006119">
    <property type="entry name" value="Resolv_N"/>
</dbReference>
<dbReference type="STRING" id="435.A0U92_01115"/>
<dbReference type="AlphaFoldDB" id="A0A1U9KCW2"/>
<dbReference type="PANTHER" id="PTHR30461">
    <property type="entry name" value="DNA-INVERTASE FROM LAMBDOID PROPHAGE"/>
    <property type="match status" value="1"/>
</dbReference>